<evidence type="ECO:0000256" key="6">
    <source>
        <dbReference type="ARBA" id="ARBA00023053"/>
    </source>
</evidence>
<evidence type="ECO:0000256" key="9">
    <source>
        <dbReference type="ARBA" id="ARBA00023201"/>
    </source>
</evidence>
<dbReference type="InterPro" id="IPR001873">
    <property type="entry name" value="ENaC"/>
</dbReference>
<organism evidence="14 15">
    <name type="scientific">Dreissena polymorpha</name>
    <name type="common">Zebra mussel</name>
    <name type="synonym">Mytilus polymorpha</name>
    <dbReference type="NCBI Taxonomy" id="45954"/>
    <lineage>
        <taxon>Eukaryota</taxon>
        <taxon>Metazoa</taxon>
        <taxon>Spiralia</taxon>
        <taxon>Lophotrochozoa</taxon>
        <taxon>Mollusca</taxon>
        <taxon>Bivalvia</taxon>
        <taxon>Autobranchia</taxon>
        <taxon>Heteroconchia</taxon>
        <taxon>Euheterodonta</taxon>
        <taxon>Imparidentia</taxon>
        <taxon>Neoheterodontei</taxon>
        <taxon>Myida</taxon>
        <taxon>Dreissenoidea</taxon>
        <taxon>Dreissenidae</taxon>
        <taxon>Dreissena</taxon>
    </lineage>
</organism>
<dbReference type="Gene3D" id="2.60.470.10">
    <property type="entry name" value="Acid-sensing ion channels like domains"/>
    <property type="match status" value="1"/>
</dbReference>
<feature type="region of interest" description="Disordered" evidence="12">
    <location>
        <begin position="211"/>
        <end position="340"/>
    </location>
</feature>
<keyword evidence="15" id="KW-1185">Reference proteome</keyword>
<dbReference type="GO" id="GO:0005886">
    <property type="term" value="C:plasma membrane"/>
    <property type="evidence" value="ECO:0007669"/>
    <property type="project" value="TreeGrafter"/>
</dbReference>
<comment type="subcellular location">
    <subcellularLocation>
        <location evidence="1">Membrane</location>
        <topology evidence="1">Multi-pass membrane protein</topology>
    </subcellularLocation>
</comment>
<dbReference type="Proteomes" id="UP000828390">
    <property type="component" value="Unassembled WGS sequence"/>
</dbReference>
<name>A0A9D3YFD9_DREPO</name>
<feature type="region of interest" description="Disordered" evidence="12">
    <location>
        <begin position="1"/>
        <end position="21"/>
    </location>
</feature>
<keyword evidence="7 11" id="KW-0406">Ion transport</keyword>
<keyword evidence="3 11" id="KW-0894">Sodium channel</keyword>
<evidence type="ECO:0000256" key="8">
    <source>
        <dbReference type="ARBA" id="ARBA00023136"/>
    </source>
</evidence>
<evidence type="ECO:0000256" key="12">
    <source>
        <dbReference type="SAM" id="MobiDB-lite"/>
    </source>
</evidence>
<evidence type="ECO:0000256" key="4">
    <source>
        <dbReference type="ARBA" id="ARBA00022692"/>
    </source>
</evidence>
<dbReference type="Pfam" id="PF00858">
    <property type="entry name" value="ASC"/>
    <property type="match status" value="1"/>
</dbReference>
<reference evidence="14" key="2">
    <citation type="submission" date="2020-11" db="EMBL/GenBank/DDBJ databases">
        <authorList>
            <person name="McCartney M.A."/>
            <person name="Auch B."/>
            <person name="Kono T."/>
            <person name="Mallez S."/>
            <person name="Becker A."/>
            <person name="Gohl D.M."/>
            <person name="Silverstein K.A.T."/>
            <person name="Koren S."/>
            <person name="Bechman K.B."/>
            <person name="Herman A."/>
            <person name="Abrahante J.E."/>
            <person name="Garbe J."/>
        </authorList>
    </citation>
    <scope>NUCLEOTIDE SEQUENCE</scope>
    <source>
        <strain evidence="14">Duluth1</strain>
        <tissue evidence="14">Whole animal</tissue>
    </source>
</reference>
<comment type="similarity">
    <text evidence="11">Belongs to the amiloride-sensitive sodium channel (TC 1.A.6) family.</text>
</comment>
<gene>
    <name evidence="14" type="ORF">DPMN_073967</name>
</gene>
<dbReference type="PRINTS" id="PR01078">
    <property type="entry name" value="AMINACHANNEL"/>
</dbReference>
<feature type="compositionally biased region" description="Polar residues" evidence="12">
    <location>
        <begin position="1"/>
        <end position="12"/>
    </location>
</feature>
<sequence>MDGIQHTSYHSSRQSKGRWKNQLFDPHADRYREHGAGFERPSDCQRQFTFMDLNAHRFYNGKFLYKRPCDGLHISDGDKRSYRNGGHNSDIGGSVDSKGKKKSFRRLLSRFAEKTSMVGVPYINNAKLWWAKLIWCFLLLCALGAMSLHLWYLIDQFFSWPTVTKVELGFSDLRFPRITVCNVNVLHKGRLNHYAGADKLKELVDKLKPENVAPNQYDPDWDPYGNTGTTPGNKDPTQGTSNGNQSPTQSAPTVHQGRTQRTPTGNQGSTQSAPTGNLGHTQRQGTQTDVTETSQNEAVPNQRRKRLVDTYGDIDPSKYDPNKPPSPPPLHNEYDGEKDSQEEIELAFRTLYMNIRRNERVRLGHNITDMLLSCTFNGRVCDAGMFRLHGTPEYGNCWTLDNDKFTVMTPGPEGGLKLVLYMESMEYLQGITTGYGARIQVHEPGTYPYPVHEGMHVPASMETSIGLKLVTVERLNGTYGDCEWGADFQAKYGVRYTRRSCYSACVLEDIVSTCGCHSDDAEYFAQRLNDSLGRCESKNETACQAGVERRYETMVSVCPCPNPCNETVYVKSVSQRQWPTDDYARVLLQGVCEMDLEKCKNLRMLINDERALSNSFLRLNIYYEDLNYEMIKEYPEIEWQQFLSDVGGAIGLWIGLSILSLCEVAQLLVELCNFVASKAAGEYRRSRKHRRKQDHSTSSANDQRNNSDLSRR</sequence>
<evidence type="ECO:0000256" key="1">
    <source>
        <dbReference type="ARBA" id="ARBA00004141"/>
    </source>
</evidence>
<feature type="compositionally biased region" description="Polar residues" evidence="12">
    <location>
        <begin position="226"/>
        <end position="299"/>
    </location>
</feature>
<evidence type="ECO:0000256" key="10">
    <source>
        <dbReference type="ARBA" id="ARBA00023303"/>
    </source>
</evidence>
<dbReference type="GO" id="GO:0015280">
    <property type="term" value="F:ligand-gated sodium channel activity"/>
    <property type="evidence" value="ECO:0007669"/>
    <property type="project" value="TreeGrafter"/>
</dbReference>
<feature type="region of interest" description="Disordered" evidence="12">
    <location>
        <begin position="685"/>
        <end position="712"/>
    </location>
</feature>
<evidence type="ECO:0000313" key="14">
    <source>
        <dbReference type="EMBL" id="KAH3699021.1"/>
    </source>
</evidence>
<keyword evidence="2 11" id="KW-0813">Transport</keyword>
<evidence type="ECO:0000256" key="2">
    <source>
        <dbReference type="ARBA" id="ARBA00022448"/>
    </source>
</evidence>
<evidence type="ECO:0000256" key="5">
    <source>
        <dbReference type="ARBA" id="ARBA00022989"/>
    </source>
</evidence>
<evidence type="ECO:0000256" key="3">
    <source>
        <dbReference type="ARBA" id="ARBA00022461"/>
    </source>
</evidence>
<comment type="caution">
    <text evidence="14">The sequence shown here is derived from an EMBL/GenBank/DDBJ whole genome shotgun (WGS) entry which is preliminary data.</text>
</comment>
<dbReference type="PANTHER" id="PTHR11690">
    <property type="entry name" value="AMILORIDE-SENSITIVE SODIUM CHANNEL-RELATED"/>
    <property type="match status" value="1"/>
</dbReference>
<keyword evidence="4 11" id="KW-0812">Transmembrane</keyword>
<evidence type="ECO:0000256" key="7">
    <source>
        <dbReference type="ARBA" id="ARBA00023065"/>
    </source>
</evidence>
<evidence type="ECO:0000256" key="13">
    <source>
        <dbReference type="SAM" id="Phobius"/>
    </source>
</evidence>
<protein>
    <submittedName>
        <fullName evidence="14">Uncharacterized protein</fullName>
    </submittedName>
</protein>
<feature type="transmembrane region" description="Helical" evidence="13">
    <location>
        <begin position="133"/>
        <end position="154"/>
    </location>
</feature>
<evidence type="ECO:0000256" key="11">
    <source>
        <dbReference type="RuleBase" id="RU000679"/>
    </source>
</evidence>
<dbReference type="PANTHER" id="PTHR11690:SF248">
    <property type="entry name" value="PICKPOCKET 17, ISOFORM A"/>
    <property type="match status" value="1"/>
</dbReference>
<keyword evidence="10 11" id="KW-0407">Ion channel</keyword>
<dbReference type="Gene3D" id="1.10.287.770">
    <property type="entry name" value="YojJ-like"/>
    <property type="match status" value="1"/>
</dbReference>
<keyword evidence="6" id="KW-0915">Sodium</keyword>
<dbReference type="AlphaFoldDB" id="A0A9D3YFD9"/>
<keyword evidence="9 11" id="KW-0739">Sodium transport</keyword>
<reference evidence="14" key="1">
    <citation type="journal article" date="2019" name="bioRxiv">
        <title>The Genome of the Zebra Mussel, Dreissena polymorpha: A Resource for Invasive Species Research.</title>
        <authorList>
            <person name="McCartney M.A."/>
            <person name="Auch B."/>
            <person name="Kono T."/>
            <person name="Mallez S."/>
            <person name="Zhang Y."/>
            <person name="Obille A."/>
            <person name="Becker A."/>
            <person name="Abrahante J.E."/>
            <person name="Garbe J."/>
            <person name="Badalamenti J.P."/>
            <person name="Herman A."/>
            <person name="Mangelson H."/>
            <person name="Liachko I."/>
            <person name="Sullivan S."/>
            <person name="Sone E.D."/>
            <person name="Koren S."/>
            <person name="Silverstein K.A.T."/>
            <person name="Beckman K.B."/>
            <person name="Gohl D.M."/>
        </authorList>
    </citation>
    <scope>NUCLEOTIDE SEQUENCE</scope>
    <source>
        <strain evidence="14">Duluth1</strain>
        <tissue evidence="14">Whole animal</tissue>
    </source>
</reference>
<dbReference type="EMBL" id="JAIWYP010000015">
    <property type="protein sequence ID" value="KAH3699021.1"/>
    <property type="molecule type" value="Genomic_DNA"/>
</dbReference>
<keyword evidence="8 13" id="KW-0472">Membrane</keyword>
<proteinExistence type="inferred from homology"/>
<evidence type="ECO:0000313" key="15">
    <source>
        <dbReference type="Proteomes" id="UP000828390"/>
    </source>
</evidence>
<accession>A0A9D3YFD9</accession>
<keyword evidence="5 13" id="KW-1133">Transmembrane helix</keyword>
<feature type="compositionally biased region" description="Polar residues" evidence="12">
    <location>
        <begin position="696"/>
        <end position="712"/>
    </location>
</feature>